<evidence type="ECO:0008006" key="4">
    <source>
        <dbReference type="Google" id="ProtNLM"/>
    </source>
</evidence>
<dbReference type="Gene3D" id="1.10.287.1080">
    <property type="entry name" value="MazG-like"/>
    <property type="match status" value="1"/>
</dbReference>
<name>A0A934JP48_9GAMM</name>
<keyword evidence="3" id="KW-1185">Reference proteome</keyword>
<gene>
    <name evidence="2" type="ORF">I8J31_19440</name>
</gene>
<proteinExistence type="predicted"/>
<accession>A0A934JP48</accession>
<feature type="compositionally biased region" description="Basic and acidic residues" evidence="1">
    <location>
        <begin position="104"/>
        <end position="119"/>
    </location>
</feature>
<feature type="region of interest" description="Disordered" evidence="1">
    <location>
        <begin position="104"/>
        <end position="125"/>
    </location>
</feature>
<sequence>MINQNIQLSITALQNHIHEQNVQAGWWHDLHSGEPLERNKAELLCLIHSEISEAMEGVRKNLDDDKLPHRKMVEVELADAVIRILDFAGGFGLDVSGAITEKLEYNKNRDDHKPDNRKEKNGKKF</sequence>
<dbReference type="RefSeq" id="WP_199470245.1">
    <property type="nucleotide sequence ID" value="NZ_JAEMNX010000034.1"/>
</dbReference>
<evidence type="ECO:0000256" key="1">
    <source>
        <dbReference type="SAM" id="MobiDB-lite"/>
    </source>
</evidence>
<evidence type="ECO:0000313" key="2">
    <source>
        <dbReference type="EMBL" id="MBJ7539850.1"/>
    </source>
</evidence>
<dbReference type="CDD" id="cd11542">
    <property type="entry name" value="NTP-PPase_u5"/>
    <property type="match status" value="1"/>
</dbReference>
<organism evidence="2 3">
    <name type="scientific">Marinomonas transparens</name>
    <dbReference type="NCBI Taxonomy" id="2795388"/>
    <lineage>
        <taxon>Bacteria</taxon>
        <taxon>Pseudomonadati</taxon>
        <taxon>Pseudomonadota</taxon>
        <taxon>Gammaproteobacteria</taxon>
        <taxon>Oceanospirillales</taxon>
        <taxon>Oceanospirillaceae</taxon>
        <taxon>Marinomonas</taxon>
    </lineage>
</organism>
<dbReference type="AlphaFoldDB" id="A0A934JP48"/>
<reference evidence="2" key="1">
    <citation type="submission" date="2020-12" db="EMBL/GenBank/DDBJ databases">
        <title>Marinomonas arctica sp. nov., a psychrotolerant bacterium isolated from the Arctic.</title>
        <authorList>
            <person name="Zhang Y."/>
        </authorList>
    </citation>
    <scope>NUCLEOTIDE SEQUENCE</scope>
    <source>
        <strain evidence="2">C1424</strain>
    </source>
</reference>
<dbReference type="Proteomes" id="UP000628710">
    <property type="component" value="Unassembled WGS sequence"/>
</dbReference>
<dbReference type="SUPFAM" id="SSF101386">
    <property type="entry name" value="all-alpha NTP pyrophosphatases"/>
    <property type="match status" value="1"/>
</dbReference>
<protein>
    <recommendedName>
        <fullName evidence="4">MazG nucleotide pyrophosphohydrolase domain protein</fullName>
    </recommendedName>
</protein>
<evidence type="ECO:0000313" key="3">
    <source>
        <dbReference type="Proteomes" id="UP000628710"/>
    </source>
</evidence>
<dbReference type="EMBL" id="JAEMNX010000034">
    <property type="protein sequence ID" value="MBJ7539850.1"/>
    <property type="molecule type" value="Genomic_DNA"/>
</dbReference>
<comment type="caution">
    <text evidence="2">The sequence shown here is derived from an EMBL/GenBank/DDBJ whole genome shotgun (WGS) entry which is preliminary data.</text>
</comment>